<dbReference type="InterPro" id="IPR003661">
    <property type="entry name" value="HisK_dim/P_dom"/>
</dbReference>
<dbReference type="Pfam" id="PF00672">
    <property type="entry name" value="HAMP"/>
    <property type="match status" value="1"/>
</dbReference>
<dbReference type="Gene3D" id="3.30.565.10">
    <property type="entry name" value="Histidine kinase-like ATPase, C-terminal domain"/>
    <property type="match status" value="1"/>
</dbReference>
<dbReference type="AlphaFoldDB" id="A0A543GD90"/>
<evidence type="ECO:0000256" key="12">
    <source>
        <dbReference type="SAM" id="Phobius"/>
    </source>
</evidence>
<feature type="transmembrane region" description="Helical" evidence="12">
    <location>
        <begin position="49"/>
        <end position="72"/>
    </location>
</feature>
<keyword evidence="7" id="KW-0418">Kinase</keyword>
<proteinExistence type="predicted"/>
<keyword evidence="10 12" id="KW-0472">Membrane</keyword>
<evidence type="ECO:0000256" key="7">
    <source>
        <dbReference type="ARBA" id="ARBA00022777"/>
    </source>
</evidence>
<dbReference type="InterPro" id="IPR003660">
    <property type="entry name" value="HAMP_dom"/>
</dbReference>
<dbReference type="CDD" id="cd00082">
    <property type="entry name" value="HisKA"/>
    <property type="match status" value="1"/>
</dbReference>
<comment type="catalytic activity">
    <reaction evidence="1">
        <text>ATP + protein L-histidine = ADP + protein N-phospho-L-histidine.</text>
        <dbReference type="EC" id="2.7.13.3"/>
    </reaction>
</comment>
<name>A0A543GD90_9PSEU</name>
<dbReference type="InterPro" id="IPR003594">
    <property type="entry name" value="HATPase_dom"/>
</dbReference>
<dbReference type="RefSeq" id="WP_246121692.1">
    <property type="nucleotide sequence ID" value="NZ_VFPH01000001.1"/>
</dbReference>
<dbReference type="PROSITE" id="PS50109">
    <property type="entry name" value="HIS_KIN"/>
    <property type="match status" value="1"/>
</dbReference>
<dbReference type="SUPFAM" id="SSF47384">
    <property type="entry name" value="Homodimeric domain of signal transducing histidine kinase"/>
    <property type="match status" value="1"/>
</dbReference>
<organism evidence="15 16">
    <name type="scientific">Pseudonocardia cypriaca</name>
    <dbReference type="NCBI Taxonomy" id="882449"/>
    <lineage>
        <taxon>Bacteria</taxon>
        <taxon>Bacillati</taxon>
        <taxon>Actinomycetota</taxon>
        <taxon>Actinomycetes</taxon>
        <taxon>Pseudonocardiales</taxon>
        <taxon>Pseudonocardiaceae</taxon>
        <taxon>Pseudonocardia</taxon>
    </lineage>
</organism>
<reference evidence="15 16" key="1">
    <citation type="submission" date="2019-06" db="EMBL/GenBank/DDBJ databases">
        <title>Sequencing the genomes of 1000 actinobacteria strains.</title>
        <authorList>
            <person name="Klenk H.-P."/>
        </authorList>
    </citation>
    <scope>NUCLEOTIDE SEQUENCE [LARGE SCALE GENOMIC DNA]</scope>
    <source>
        <strain evidence="15 16">DSM 45511</strain>
    </source>
</reference>
<comment type="subcellular location">
    <subcellularLocation>
        <location evidence="2">Cell membrane</location>
    </subcellularLocation>
</comment>
<dbReference type="Gene3D" id="1.10.287.130">
    <property type="match status" value="1"/>
</dbReference>
<feature type="transmembrane region" description="Helical" evidence="12">
    <location>
        <begin position="115"/>
        <end position="135"/>
    </location>
</feature>
<dbReference type="InterPro" id="IPR050428">
    <property type="entry name" value="TCS_sensor_his_kinase"/>
</dbReference>
<evidence type="ECO:0000256" key="8">
    <source>
        <dbReference type="ARBA" id="ARBA00022989"/>
    </source>
</evidence>
<dbReference type="GO" id="GO:0005886">
    <property type="term" value="C:plasma membrane"/>
    <property type="evidence" value="ECO:0007669"/>
    <property type="project" value="UniProtKB-SubCell"/>
</dbReference>
<dbReference type="Proteomes" id="UP000319818">
    <property type="component" value="Unassembled WGS sequence"/>
</dbReference>
<dbReference type="SUPFAM" id="SSF158472">
    <property type="entry name" value="HAMP domain-like"/>
    <property type="match status" value="1"/>
</dbReference>
<keyword evidence="8 12" id="KW-1133">Transmembrane helix</keyword>
<gene>
    <name evidence="15" type="ORF">FB388_1410</name>
</gene>
<evidence type="ECO:0000259" key="13">
    <source>
        <dbReference type="PROSITE" id="PS50109"/>
    </source>
</evidence>
<dbReference type="EMBL" id="VFPH01000001">
    <property type="protein sequence ID" value="TQM44051.1"/>
    <property type="molecule type" value="Genomic_DNA"/>
</dbReference>
<sequence length="411" mass="42845">MAEPAPSPTRMAGRAQQQAVPPAPPPPPLPAEARRAPSRRRGVGLRPRLTLVCTAVVALVSALLLWLGWLLVGGVARSVPSLPPGTTVRVGNVTVPAERLNEAIGAAARADVLRAGLIAFPLVVAAAAVVSWVLVGRVLGPLHAVTATARRLTVESLDTRTGLQDAHGEVAELAAGFDAMLDRLQAAFDAQRRFVANASHELRTPLSVLRTEVDVTLSDPDADADELRRMAAVVRDATRRADDLIAGLLLLARTESAGLAEVRPVDLADLTVPALAAVRAEAGRRGLRIQVQTAPAPTRGDPVLLERVAGNLVENAVRHNVAGGWLEVCTGTGDGSARLQVSSSGPEIPGDRVAELFEPFRRGPVARTADTPGSGLGLSIVRAIVQAHGGRAWAEPVPGGGLKVTVELPAR</sequence>
<keyword evidence="5" id="KW-0808">Transferase</keyword>
<evidence type="ECO:0000256" key="3">
    <source>
        <dbReference type="ARBA" id="ARBA00012438"/>
    </source>
</evidence>
<dbReference type="GO" id="GO:0000155">
    <property type="term" value="F:phosphorelay sensor kinase activity"/>
    <property type="evidence" value="ECO:0007669"/>
    <property type="project" value="InterPro"/>
</dbReference>
<dbReference type="SMART" id="SM00304">
    <property type="entry name" value="HAMP"/>
    <property type="match status" value="1"/>
</dbReference>
<dbReference type="Pfam" id="PF00512">
    <property type="entry name" value="HisKA"/>
    <property type="match status" value="1"/>
</dbReference>
<feature type="domain" description="HAMP" evidence="14">
    <location>
        <begin position="136"/>
        <end position="189"/>
    </location>
</feature>
<dbReference type="InterPro" id="IPR005467">
    <property type="entry name" value="His_kinase_dom"/>
</dbReference>
<dbReference type="InterPro" id="IPR036890">
    <property type="entry name" value="HATPase_C_sf"/>
</dbReference>
<dbReference type="CDD" id="cd00075">
    <property type="entry name" value="HATPase"/>
    <property type="match status" value="1"/>
</dbReference>
<evidence type="ECO:0000259" key="14">
    <source>
        <dbReference type="PROSITE" id="PS50885"/>
    </source>
</evidence>
<keyword evidence="6 12" id="KW-0812">Transmembrane</keyword>
<dbReference type="SUPFAM" id="SSF55874">
    <property type="entry name" value="ATPase domain of HSP90 chaperone/DNA topoisomerase II/histidine kinase"/>
    <property type="match status" value="1"/>
</dbReference>
<feature type="domain" description="Histidine kinase" evidence="13">
    <location>
        <begin position="197"/>
        <end position="411"/>
    </location>
</feature>
<evidence type="ECO:0000256" key="11">
    <source>
        <dbReference type="SAM" id="MobiDB-lite"/>
    </source>
</evidence>
<dbReference type="Gene3D" id="6.10.340.10">
    <property type="match status" value="1"/>
</dbReference>
<feature type="compositionally biased region" description="Pro residues" evidence="11">
    <location>
        <begin position="21"/>
        <end position="30"/>
    </location>
</feature>
<evidence type="ECO:0000256" key="2">
    <source>
        <dbReference type="ARBA" id="ARBA00004236"/>
    </source>
</evidence>
<evidence type="ECO:0000256" key="1">
    <source>
        <dbReference type="ARBA" id="ARBA00000085"/>
    </source>
</evidence>
<dbReference type="PANTHER" id="PTHR45436:SF5">
    <property type="entry name" value="SENSOR HISTIDINE KINASE TRCS"/>
    <property type="match status" value="1"/>
</dbReference>
<feature type="region of interest" description="Disordered" evidence="11">
    <location>
        <begin position="1"/>
        <end position="40"/>
    </location>
</feature>
<evidence type="ECO:0000256" key="9">
    <source>
        <dbReference type="ARBA" id="ARBA00023012"/>
    </source>
</evidence>
<protein>
    <recommendedName>
        <fullName evidence="3">histidine kinase</fullName>
        <ecNumber evidence="3">2.7.13.3</ecNumber>
    </recommendedName>
</protein>
<comment type="caution">
    <text evidence="15">The sequence shown here is derived from an EMBL/GenBank/DDBJ whole genome shotgun (WGS) entry which is preliminary data.</text>
</comment>
<evidence type="ECO:0000256" key="10">
    <source>
        <dbReference type="ARBA" id="ARBA00023136"/>
    </source>
</evidence>
<keyword evidence="9" id="KW-0902">Two-component regulatory system</keyword>
<evidence type="ECO:0000256" key="5">
    <source>
        <dbReference type="ARBA" id="ARBA00022679"/>
    </source>
</evidence>
<dbReference type="Pfam" id="PF02518">
    <property type="entry name" value="HATPase_c"/>
    <property type="match status" value="1"/>
</dbReference>
<dbReference type="SMART" id="SM00387">
    <property type="entry name" value="HATPase_c"/>
    <property type="match status" value="1"/>
</dbReference>
<dbReference type="PANTHER" id="PTHR45436">
    <property type="entry name" value="SENSOR HISTIDINE KINASE YKOH"/>
    <property type="match status" value="1"/>
</dbReference>
<dbReference type="InterPro" id="IPR004358">
    <property type="entry name" value="Sig_transdc_His_kin-like_C"/>
</dbReference>
<evidence type="ECO:0000313" key="15">
    <source>
        <dbReference type="EMBL" id="TQM44051.1"/>
    </source>
</evidence>
<keyword evidence="16" id="KW-1185">Reference proteome</keyword>
<dbReference type="PROSITE" id="PS50885">
    <property type="entry name" value="HAMP"/>
    <property type="match status" value="1"/>
</dbReference>
<dbReference type="InterPro" id="IPR036097">
    <property type="entry name" value="HisK_dim/P_sf"/>
</dbReference>
<evidence type="ECO:0000256" key="4">
    <source>
        <dbReference type="ARBA" id="ARBA00022553"/>
    </source>
</evidence>
<accession>A0A543GD90</accession>
<evidence type="ECO:0000313" key="16">
    <source>
        <dbReference type="Proteomes" id="UP000319818"/>
    </source>
</evidence>
<dbReference type="EC" id="2.7.13.3" evidence="3"/>
<dbReference type="CDD" id="cd06225">
    <property type="entry name" value="HAMP"/>
    <property type="match status" value="1"/>
</dbReference>
<evidence type="ECO:0000256" key="6">
    <source>
        <dbReference type="ARBA" id="ARBA00022692"/>
    </source>
</evidence>
<dbReference type="PRINTS" id="PR00344">
    <property type="entry name" value="BCTRLSENSOR"/>
</dbReference>
<keyword evidence="4" id="KW-0597">Phosphoprotein</keyword>
<dbReference type="SMART" id="SM00388">
    <property type="entry name" value="HisKA"/>
    <property type="match status" value="1"/>
</dbReference>